<evidence type="ECO:0000313" key="4">
    <source>
        <dbReference type="EMBL" id="MUL37243.1"/>
    </source>
</evidence>
<gene>
    <name evidence="4" type="ORF">BWI75_13075</name>
</gene>
<keyword evidence="1" id="KW-0732">Signal</keyword>
<dbReference type="GO" id="GO:0008643">
    <property type="term" value="P:carbohydrate transport"/>
    <property type="evidence" value="ECO:0007669"/>
    <property type="project" value="InterPro"/>
</dbReference>
<dbReference type="InterPro" id="IPR007049">
    <property type="entry name" value="Carb-sel_porin_OprB"/>
</dbReference>
<dbReference type="NCBIfam" id="NF033921">
    <property type="entry name" value="por_somb"/>
    <property type="match status" value="1"/>
</dbReference>
<feature type="domain" description="SLH" evidence="3">
    <location>
        <begin position="136"/>
        <end position="200"/>
    </location>
</feature>
<keyword evidence="5" id="KW-1185">Reference proteome</keyword>
<feature type="coiled-coil region" evidence="2">
    <location>
        <begin position="217"/>
        <end position="244"/>
    </location>
</feature>
<dbReference type="EMBL" id="NAPY01000019">
    <property type="protein sequence ID" value="MUL37243.1"/>
    <property type="molecule type" value="Genomic_DNA"/>
</dbReference>
<dbReference type="OrthoDB" id="541604at2"/>
<dbReference type="RefSeq" id="WP_105219116.1">
    <property type="nucleotide sequence ID" value="NZ_CAWNSU010000030.1"/>
</dbReference>
<dbReference type="PANTHER" id="PTHR43308">
    <property type="entry name" value="OUTER MEMBRANE PROTEIN ALPHA-RELATED"/>
    <property type="match status" value="1"/>
</dbReference>
<dbReference type="PROSITE" id="PS51272">
    <property type="entry name" value="SLH"/>
    <property type="match status" value="1"/>
</dbReference>
<dbReference type="Pfam" id="PF04966">
    <property type="entry name" value="OprB"/>
    <property type="match status" value="1"/>
</dbReference>
<name>A0A6N8FVZ6_9CHRO</name>
<comment type="similarity">
    <text evidence="1">Belongs to the OprB family.</text>
</comment>
<proteinExistence type="inferred from homology"/>
<protein>
    <recommendedName>
        <fullName evidence="3">SLH domain-containing protein</fullName>
    </recommendedName>
</protein>
<comment type="caution">
    <text evidence="4">The sequence shown here is derived from an EMBL/GenBank/DDBJ whole genome shotgun (WGS) entry which is preliminary data.</text>
</comment>
<accession>A0A6N8FVZ6</accession>
<evidence type="ECO:0000256" key="1">
    <source>
        <dbReference type="RuleBase" id="RU363072"/>
    </source>
</evidence>
<dbReference type="Proteomes" id="UP000441797">
    <property type="component" value="Unassembled WGS sequence"/>
</dbReference>
<dbReference type="InterPro" id="IPR051465">
    <property type="entry name" value="Cell_Envelope_Struct_Comp"/>
</dbReference>
<evidence type="ECO:0000259" key="3">
    <source>
        <dbReference type="PROSITE" id="PS51272"/>
    </source>
</evidence>
<keyword evidence="2" id="KW-0175">Coiled coil</keyword>
<evidence type="ECO:0000256" key="2">
    <source>
        <dbReference type="SAM" id="Coils"/>
    </source>
</evidence>
<dbReference type="GO" id="GO:0016020">
    <property type="term" value="C:membrane"/>
    <property type="evidence" value="ECO:0007669"/>
    <property type="project" value="InterPro"/>
</dbReference>
<dbReference type="Pfam" id="PF00395">
    <property type="entry name" value="SLH"/>
    <property type="match status" value="1"/>
</dbReference>
<reference evidence="4 5" key="1">
    <citation type="journal article" date="2019" name="Front. Microbiol.">
        <title>Genomic Features for Desiccation Tolerance and Sugar Biosynthesis in the Extremophile Gloeocapsopsis sp. UTEX B3054.</title>
        <authorList>
            <person name="Urrejola C."/>
            <person name="Alcorta J."/>
            <person name="Salas L."/>
            <person name="Vasquez M."/>
            <person name="Polz M.F."/>
            <person name="Vicuna R."/>
            <person name="Diez B."/>
        </authorList>
    </citation>
    <scope>NUCLEOTIDE SEQUENCE [LARGE SCALE GENOMIC DNA]</scope>
    <source>
        <strain evidence="4 5">1H9</strain>
    </source>
</reference>
<dbReference type="InterPro" id="IPR047684">
    <property type="entry name" value="Por_som-like"/>
</dbReference>
<feature type="chain" id="PRO_5027154028" description="SLH domain-containing protein" evidence="1">
    <location>
        <begin position="29"/>
        <end position="643"/>
    </location>
</feature>
<dbReference type="PANTHER" id="PTHR43308:SF1">
    <property type="entry name" value="OUTER MEMBRANE PROTEIN ALPHA"/>
    <property type="match status" value="1"/>
</dbReference>
<evidence type="ECO:0000313" key="5">
    <source>
        <dbReference type="Proteomes" id="UP000441797"/>
    </source>
</evidence>
<dbReference type="InterPro" id="IPR001119">
    <property type="entry name" value="SLH_dom"/>
</dbReference>
<feature type="signal peptide" evidence="1">
    <location>
        <begin position="1"/>
        <end position="28"/>
    </location>
</feature>
<organism evidence="4 5">
    <name type="scientific">Gloeocapsopsis dulcis AAB1 = 1H9</name>
    <dbReference type="NCBI Taxonomy" id="1433147"/>
    <lineage>
        <taxon>Bacteria</taxon>
        <taxon>Bacillati</taxon>
        <taxon>Cyanobacteriota</taxon>
        <taxon>Cyanophyceae</taxon>
        <taxon>Oscillatoriophycideae</taxon>
        <taxon>Chroococcales</taxon>
        <taxon>Chroococcaceae</taxon>
        <taxon>Gloeocapsopsis</taxon>
        <taxon>Gloeocapsopsis dulcis</taxon>
    </lineage>
</organism>
<sequence length="643" mass="67170">MSKILWKSLLLSPAILGATLVVSSTAVAVEQSQQAELNQQDAAQAPVTDYVVAIADNAIEQNTTVSVQVVNPAATQPQTVAVTQVSPAPITVAQATTAPVAPAAAPEATSVESLEQLNRYSNEGTGNSNSVAQVTSVSQLSDVQPTDWAFQALQSLVERYGVIAGYPDGTYRGNRAMTRYEFAAGLNAALDRVNELIAAGTADMVRREDLATLQRLQEEFAAELATLRGRVDALEAQTAELEANQFSTTTKLVGEVVAAVTDTFGDDVDDNTVLQNRVRLDFQTSFGGSDVLHTRLSTGNAQPFSFSAFNGPVPNATFEGQQTFNVSPNFENDISLDWLAYDFPLFGQARGYLAATGGIHSDYAATANPYFEDYDGGRGALSTFAQQNPIYRIGGGAGGGLTLGFGGSGVFRPSSLTVGYLADNASDPGLSAGIGNGDYAALAQLNFNLGDRVALAATYVHGYHTTGNGIYDIGGSFAGQSAGPVVGTTQANLVDISGDGFVDGVPGLLTGPTVTNSYGVSAALRLTDRISLSGFGTYTNATLLGRGGADIWTFGGGVAFPDLGKEGNLLGIFAGVEPTLRGVEAPGVVGFTRDYGLHVEGFYRYQLTDNVSITPGVIWLSSPGQNDANSDVIIGTLRTTFNF</sequence>
<dbReference type="AlphaFoldDB" id="A0A6N8FVZ6"/>
<dbReference type="GO" id="GO:0015288">
    <property type="term" value="F:porin activity"/>
    <property type="evidence" value="ECO:0007669"/>
    <property type="project" value="InterPro"/>
</dbReference>